<dbReference type="Proteomes" id="UP000070376">
    <property type="component" value="Unassembled WGS sequence"/>
</dbReference>
<reference evidence="3" key="2">
    <citation type="submission" date="2015-01" db="EMBL/GenBank/DDBJ databases">
        <title>Comparative genome analysis of Bacillus coagulans HM-08, Clostridium butyricum HM-68, Bacillus subtilis HM-66 and Bacillus paralicheniformis BL-09.</title>
        <authorList>
            <person name="Zhang H."/>
        </authorList>
    </citation>
    <scope>NUCLEOTIDE SEQUENCE [LARGE SCALE GENOMIC DNA]</scope>
    <source>
        <strain evidence="3">HM-08</strain>
    </source>
</reference>
<evidence type="ECO:0000313" key="3">
    <source>
        <dbReference type="Proteomes" id="UP000032024"/>
    </source>
</evidence>
<dbReference type="InterPro" id="IPR004304">
    <property type="entry name" value="FmdA_AmdA"/>
</dbReference>
<evidence type="ECO:0000313" key="2">
    <source>
        <dbReference type="EMBL" id="KWZ77228.1"/>
    </source>
</evidence>
<proteinExistence type="predicted"/>
<dbReference type="RefSeq" id="WP_026683826.1">
    <property type="nucleotide sequence ID" value="NZ_CP010525.1"/>
</dbReference>
<evidence type="ECO:0000313" key="4">
    <source>
        <dbReference type="Proteomes" id="UP000070376"/>
    </source>
</evidence>
<gene>
    <name evidence="2" type="ORF">HMPREF3213_03417</name>
    <name evidence="1" type="ORF">SB48_HM08orf04434</name>
</gene>
<dbReference type="AlphaFoldDB" id="A0A0C5CQA1"/>
<dbReference type="PANTHER" id="PTHR31891:SF1">
    <property type="entry name" value="FORMAMIDASE C869.04-RELATED"/>
    <property type="match status" value="1"/>
</dbReference>
<dbReference type="Gene3D" id="2.40.10.120">
    <property type="match status" value="1"/>
</dbReference>
<accession>A0A0C5CQA1</accession>
<organism evidence="2 4">
    <name type="scientific">Heyndrickxia coagulans</name>
    <name type="common">Weizmannia coagulans</name>
    <dbReference type="NCBI Taxonomy" id="1398"/>
    <lineage>
        <taxon>Bacteria</taxon>
        <taxon>Bacillati</taxon>
        <taxon>Bacillota</taxon>
        <taxon>Bacilli</taxon>
        <taxon>Bacillales</taxon>
        <taxon>Bacillaceae</taxon>
        <taxon>Heyndrickxia</taxon>
    </lineage>
</organism>
<dbReference type="Pfam" id="PF03069">
    <property type="entry name" value="FmdA_AmdA"/>
    <property type="match status" value="2"/>
</dbReference>
<dbReference type="SUPFAM" id="SSF141130">
    <property type="entry name" value="Acetamidase/Formamidase-like"/>
    <property type="match status" value="1"/>
</dbReference>
<evidence type="ECO:0000313" key="1">
    <source>
        <dbReference type="EMBL" id="AJO23577.1"/>
    </source>
</evidence>
<name>A0A0C5CQA1_HEYCO</name>
<dbReference type="STRING" id="1398.AB434_2521"/>
<keyword evidence="3" id="KW-1185">Reference proteome</keyword>
<dbReference type="Gene3D" id="3.10.28.20">
    <property type="entry name" value="Acetamidase/Formamidase-like domains"/>
    <property type="match status" value="1"/>
</dbReference>
<dbReference type="EMBL" id="CP010525">
    <property type="protein sequence ID" value="AJO23577.1"/>
    <property type="molecule type" value="Genomic_DNA"/>
</dbReference>
<dbReference type="GO" id="GO:0016811">
    <property type="term" value="F:hydrolase activity, acting on carbon-nitrogen (but not peptide) bonds, in linear amides"/>
    <property type="evidence" value="ECO:0007669"/>
    <property type="project" value="InterPro"/>
</dbReference>
<reference evidence="4" key="3">
    <citation type="submission" date="2016-01" db="EMBL/GenBank/DDBJ databases">
        <authorList>
            <person name="Mitreva M."/>
            <person name="Pepin K.H."/>
            <person name="Mihindukulasuriya K.A."/>
            <person name="Fulton R."/>
            <person name="Fronick C."/>
            <person name="O'Laughlin M."/>
            <person name="Miner T."/>
            <person name="Herter B."/>
            <person name="Rosa B.A."/>
            <person name="Cordes M."/>
            <person name="Tomlinson C."/>
            <person name="Wollam A."/>
            <person name="Palsikar V.B."/>
            <person name="Mardis E.R."/>
            <person name="Wilson R.K."/>
        </authorList>
    </citation>
    <scope>NUCLEOTIDE SEQUENCE [LARGE SCALE GENOMIC DNA]</scope>
    <source>
        <strain evidence="4">GED7749B</strain>
    </source>
</reference>
<protein>
    <submittedName>
        <fullName evidence="1 2">Acetamidase</fullName>
    </submittedName>
</protein>
<dbReference type="EMBL" id="LRPN01000177">
    <property type="protein sequence ID" value="KWZ77228.1"/>
    <property type="molecule type" value="Genomic_DNA"/>
</dbReference>
<dbReference type="PATRIC" id="fig|1398.18.peg.2763"/>
<reference evidence="2" key="4">
    <citation type="submission" date="2016-01" db="EMBL/GenBank/DDBJ databases">
        <authorList>
            <person name="Oliw E.H."/>
        </authorList>
    </citation>
    <scope>NUCLEOTIDE SEQUENCE [LARGE SCALE GENOMIC DNA]</scope>
    <source>
        <strain evidence="2">GED7749B</strain>
    </source>
</reference>
<dbReference type="Gene3D" id="2.60.120.580">
    <property type="entry name" value="Acetamidase/Formamidase-like domains"/>
    <property type="match status" value="1"/>
</dbReference>
<sequence length="302" mass="32348">MQQLKKEHFITHFSAENKPAYKVRLNETFAVETFDCYGGKITLETQLRTEVDIPFINPATGPIEIEGVKKGDILCINIQNIELDEAGVMVLYPGMGVLGEDVKETDTRIIRVKDGHIQFNSQLQFPAAPMIGVIGVAPEKGAVLCETPGDHGGNMDTRWITTGSTLYLPVFHDGALLALGDLHAAMGDGELDGSGVEIGGKVTLQCTKLAGAPAIGMPAVETDRAWFLISSAETVEAATKKGMRAAANRFRAAFGLGFNDAYRLLSATCSLEISQIVNPLVTVRIAVPKAVLPDLFAPGPLL</sequence>
<reference evidence="1" key="1">
    <citation type="submission" date="2015-01" db="EMBL/GenBank/DDBJ databases">
        <title>Comparative genome analysis of Bacillus coagulans HM-08, Clostridium butyricum HM-68, Bacillus subtilis HM-66 and Bacillus licheniformis BL-09.</title>
        <authorList>
            <person name="Zhang H."/>
        </authorList>
    </citation>
    <scope>NUCLEOTIDE SEQUENCE [LARGE SCALE GENOMIC DNA]</scope>
    <source>
        <strain evidence="1">HM-08</strain>
    </source>
</reference>
<dbReference type="Proteomes" id="UP000032024">
    <property type="component" value="Chromosome"/>
</dbReference>
<dbReference type="PANTHER" id="PTHR31891">
    <property type="entry name" value="FORMAMIDASE C869.04-RELATED"/>
    <property type="match status" value="1"/>
</dbReference>